<dbReference type="InterPro" id="IPR025738">
    <property type="entry name" value="BatD"/>
</dbReference>
<dbReference type="EMBL" id="CP013690">
    <property type="protein sequence ID" value="ALU25544.1"/>
    <property type="molecule type" value="Genomic_DNA"/>
</dbReference>
<dbReference type="Pfam" id="PF13584">
    <property type="entry name" value="BatD"/>
    <property type="match status" value="1"/>
</dbReference>
<organism evidence="1 2">
    <name type="scientific">Myroides odoratimimus</name>
    <dbReference type="NCBI Taxonomy" id="76832"/>
    <lineage>
        <taxon>Bacteria</taxon>
        <taxon>Pseudomonadati</taxon>
        <taxon>Bacteroidota</taxon>
        <taxon>Flavobacteriia</taxon>
        <taxon>Flavobacteriales</taxon>
        <taxon>Flavobacteriaceae</taxon>
        <taxon>Myroides</taxon>
    </lineage>
</organism>
<dbReference type="Proteomes" id="UP000069030">
    <property type="component" value="Chromosome"/>
</dbReference>
<evidence type="ECO:0000313" key="1">
    <source>
        <dbReference type="EMBL" id="ALU25544.1"/>
    </source>
</evidence>
<evidence type="ECO:0000313" key="2">
    <source>
        <dbReference type="Proteomes" id="UP000069030"/>
    </source>
</evidence>
<gene>
    <name evidence="1" type="ORF">AS202_05060</name>
</gene>
<dbReference type="KEGG" id="mod:AS202_05060"/>
<accession>A0A0S7E5I4</accession>
<dbReference type="eggNOG" id="COG3088">
    <property type="taxonomic scope" value="Bacteria"/>
</dbReference>
<protein>
    <submittedName>
        <fullName evidence="1">Uncharacterized protein</fullName>
    </submittedName>
</protein>
<name>A0A0S7E5I4_9FLAO</name>
<proteinExistence type="predicted"/>
<dbReference type="RefSeq" id="WP_006258011.1">
    <property type="nucleotide sequence ID" value="NZ_BCMQ01000002.1"/>
</dbReference>
<sequence>MKSNFLHIAIIFLIATFSTLAQNRIETQVDTTAIKIGDTFLYTIKAHSNTGSLITFPATEQIGNFDVVESFPIDTIKNDNTQELIKKYHLTQFDPGDFSIPAVPVIVDAKLFHTDSIQIHVQDVAVDTLKQPLYEIKSISKEGASFSTDWYYLLFIFIAVLAGIGIYIYIRRQQEKDLTEDDKYKTPYEKAVKKLKKLEEKKNWNRGDAKPYYSDMSIITRGFIEDTFGISAKELTTFEIITILKATLNDKKVKLDPVVIKELKRVLESADLVKFAKSQPTEGEITADTSKIQNVIDSINTAYPISAATQTELIRRREESKKKKKRIRIWIPTAITAFLVVVTGIVYIINTSAKEDYHWFTFNNTKKLMNKEWITSTYGTAPGLTISTPEVLIRKNEPLLQEGKPDGISSLNQFKYGVLEDPIHIVLNNVVTTKEYKYTDKELITYSISLLTQNNKIENLEYKDERFENANGILGTLVYGEFAFKNPTNQVEEKVMFEGVLTDNGANKDQVWIFYLAEDEIAPKLVERMFDSIQYKKEEK</sequence>
<dbReference type="GeneID" id="66974200"/>
<dbReference type="AlphaFoldDB" id="A0A0S7E5I4"/>
<reference evidence="1 2" key="1">
    <citation type="journal article" date="2016" name="J. Zhejiang Univ. Sci. B">
        <title>Antibiotic resistance mechanisms of Myroides sp.</title>
        <authorList>
            <person name="Hu S."/>
            <person name="Yuan S."/>
            <person name="Qu H."/>
            <person name="Jiang T."/>
            <person name="Zhou Y."/>
            <person name="Wang M."/>
            <person name="Ming D."/>
        </authorList>
    </citation>
    <scope>NUCLEOTIDE SEQUENCE [LARGE SCALE GENOMIC DNA]</scope>
    <source>
        <strain evidence="1 2">PR63039</strain>
    </source>
</reference>